<organism evidence="4 5">
    <name type="scientific">Pedobacter xixiisoli</name>
    <dbReference type="NCBI Taxonomy" id="1476464"/>
    <lineage>
        <taxon>Bacteria</taxon>
        <taxon>Pseudomonadati</taxon>
        <taxon>Bacteroidota</taxon>
        <taxon>Sphingobacteriia</taxon>
        <taxon>Sphingobacteriales</taxon>
        <taxon>Sphingobacteriaceae</taxon>
        <taxon>Pedobacter</taxon>
    </lineage>
</organism>
<feature type="domain" description="Secretion system C-terminal sorting" evidence="3">
    <location>
        <begin position="1459"/>
        <end position="1531"/>
    </location>
</feature>
<dbReference type="RefSeq" id="WP_097132591.1">
    <property type="nucleotide sequence ID" value="NZ_OCMT01000003.1"/>
</dbReference>
<protein>
    <recommendedName>
        <fullName evidence="3">Secretion system C-terminal sorting domain-containing protein</fullName>
    </recommendedName>
</protein>
<dbReference type="NCBIfam" id="TIGR04183">
    <property type="entry name" value="Por_Secre_tail"/>
    <property type="match status" value="1"/>
</dbReference>
<evidence type="ECO:0000256" key="1">
    <source>
        <dbReference type="SAM" id="MobiDB-lite"/>
    </source>
</evidence>
<accession>A0A286A7Y5</accession>
<dbReference type="EMBL" id="OCMT01000003">
    <property type="protein sequence ID" value="SOD17951.1"/>
    <property type="molecule type" value="Genomic_DNA"/>
</dbReference>
<dbReference type="Gene3D" id="2.60.40.10">
    <property type="entry name" value="Immunoglobulins"/>
    <property type="match status" value="1"/>
</dbReference>
<keyword evidence="5" id="KW-1185">Reference proteome</keyword>
<dbReference type="OrthoDB" id="101122at2"/>
<reference evidence="5" key="1">
    <citation type="submission" date="2017-09" db="EMBL/GenBank/DDBJ databases">
        <authorList>
            <person name="Varghese N."/>
            <person name="Submissions S."/>
        </authorList>
    </citation>
    <scope>NUCLEOTIDE SEQUENCE [LARGE SCALE GENOMIC DNA]</scope>
    <source>
        <strain evidence="5">CGMCC 1.12803</strain>
    </source>
</reference>
<feature type="region of interest" description="Disordered" evidence="1">
    <location>
        <begin position="314"/>
        <end position="335"/>
    </location>
</feature>
<gene>
    <name evidence="4" type="ORF">SAMN06297358_2752</name>
</gene>
<name>A0A286A7Y5_9SPHI</name>
<evidence type="ECO:0000256" key="2">
    <source>
        <dbReference type="SAM" id="SignalP"/>
    </source>
</evidence>
<evidence type="ECO:0000313" key="4">
    <source>
        <dbReference type="EMBL" id="SOD17951.1"/>
    </source>
</evidence>
<dbReference type="InterPro" id="IPR013783">
    <property type="entry name" value="Ig-like_fold"/>
</dbReference>
<proteinExistence type="predicted"/>
<evidence type="ECO:0000313" key="5">
    <source>
        <dbReference type="Proteomes" id="UP000219281"/>
    </source>
</evidence>
<evidence type="ECO:0000259" key="3">
    <source>
        <dbReference type="Pfam" id="PF18962"/>
    </source>
</evidence>
<feature type="chain" id="PRO_5012244938" description="Secretion system C-terminal sorting domain-containing protein" evidence="2">
    <location>
        <begin position="28"/>
        <end position="1539"/>
    </location>
</feature>
<dbReference type="Pfam" id="PF18962">
    <property type="entry name" value="Por_Secre_tail"/>
    <property type="match status" value="1"/>
</dbReference>
<dbReference type="Proteomes" id="UP000219281">
    <property type="component" value="Unassembled WGS sequence"/>
</dbReference>
<feature type="signal peptide" evidence="2">
    <location>
        <begin position="1"/>
        <end position="27"/>
    </location>
</feature>
<dbReference type="InterPro" id="IPR026444">
    <property type="entry name" value="Secre_tail"/>
</dbReference>
<sequence>MRIFTKKVKLGFFFLVFFAANSFTVLAQDKLLVLLPGETFTPGIGKSGTPNPTTPNAAVTVRVYAVDAGNNVLTSVNDNVTLTSSDVNGQMPLMAPLSSGANTSFSVRLRTAGTATITATNAGNTLSGVSSSITVNSGAYTRLIMLMPGETPAPGSSPGKTGTITPQLAGIPFDITVLAVDSYFNVVATVNDEIAITNQNASNDTYTQLPPNANLSAGVGTFNVILRKAPANYRLIATNVVDSKTILGPSITVNRGTYSKLLVILPGEQHDPGSITGKTVALPSDRVAGSTSPSITVYATDACWNRITAGAPTNSISMSTDDPASTNPSNKNMGATGSVTFSPALRTAGMLYAVTVADQTQNGDIESYTSPLINVIPGGYSKLILILPGENSAPGIAAGKQGAPDDQVAGQPFPVLVRAIDAFGNTVTTVNNTVTFVATNDGFAQLPPNTSLINGELTASATYRIGNATKNRTLRVRDVVDNTKTQISAAFGVSVGDYAGLLVILPGEGYQAGALNGKTNAPIGNQGLNQPFPITVRAVDAAFNTIVGMNDLVAISSNDPSATFSPQSAQLVNGVKTNFSVTLNSASSSTTITATITKPDLVTTYTYTTGFITVLGASSPSGFFRSAVTLGNWSNSSSWESSATGGESATDWQSATITPTNAASGILVRNGHTIDIIANLIVDDVIIQNGAMVNHTAGTLTINNGPAAYDFLVEGTFRSASVVTNNGVLRVANLAKYQHNSNLATRIIPVVDWATGSTCEIIGYTNYAGDVPGSNQTFSNFVWNASGQTAAGSPSLLDGFQARDFTVISTGLGTLNLGSVGGTAIITRDYLQSDGKVVVNKTSGIQNLRFGGDVNVSGGTFSMGSGTANVIFDGGTQNIEAVGNIEFGNVTFSNSGTKTLNSGSFSLATDGVLTMNPSAILNANGKLTIKSNASGSGTIAAIPNSSSIIGDVAVERFIQGGGKNPFRTYRMFSSPIYDNGNPIDRTYSFTQFIDNMLITGRSAGFDQLGNSGTSAWTYDNGYVAIPSIDTNVPAGKGAYLLYRGNRSNETDKVATPYVDPEDVVMDFKGILNQQDVTVPLTYAVETSGFNLLGNPYASSINWDAVSAAQKADLEDNVISIFNPALRQYATYDGVTSANGGSNIIPAGQGFFVKAKSGGGSFTFTESNKALDMPADLLMAVPVGDNQTAMSSSGKLSVANARNVFSASPQSELRTWLKKEETPFKVETVVVFKDGTSADYVSKEDVSYARGSDVYMSSLTNDNKRAVINYMPAIVETTNVALDLDSLNASGNYALELNYTNIPSGYLVKLTDNYLGTSAFVENGTDYSFTIDRKQLASSGPSRFIVSFEAPVTLPVTYNTLFTAAKTNQGVALKWSTATETNHNRFEVERAADNGVYEKIHTELAKGSGSSYSFIDSNPLLGNNYYRLVQYDNNNTSKVTSPQVINYTGGIESATDLVSVFPNPVISNFTVKFNGVLKANQQTIKIVSAAGKILLTQNVSKTQLISGHDIAIADFAAGVYILEVYENGTQRIGQMKLIKQ</sequence>
<keyword evidence="2" id="KW-0732">Signal</keyword>